<feature type="domain" description="Pherophorin" evidence="3">
    <location>
        <begin position="3"/>
        <end position="103"/>
    </location>
</feature>
<evidence type="ECO:0000259" key="3">
    <source>
        <dbReference type="Pfam" id="PF12499"/>
    </source>
</evidence>
<proteinExistence type="predicted"/>
<gene>
    <name evidence="4" type="primary">PLEST009776</name>
    <name evidence="4" type="ORF">PLESTB_001712600</name>
</gene>
<feature type="region of interest" description="Disordered" evidence="2">
    <location>
        <begin position="108"/>
        <end position="171"/>
    </location>
</feature>
<keyword evidence="1" id="KW-0945">Host-virus interaction</keyword>
<evidence type="ECO:0000256" key="1">
    <source>
        <dbReference type="ARBA" id="ARBA00022581"/>
    </source>
</evidence>
<dbReference type="InterPro" id="IPR024616">
    <property type="entry name" value="Pherophorin"/>
</dbReference>
<protein>
    <recommendedName>
        <fullName evidence="3">Pherophorin domain-containing protein</fullName>
    </recommendedName>
</protein>
<evidence type="ECO:0000256" key="2">
    <source>
        <dbReference type="SAM" id="MobiDB-lite"/>
    </source>
</evidence>
<comment type="caution">
    <text evidence="4">The sequence shown here is derived from an EMBL/GenBank/DDBJ whole genome shotgun (WGS) entry which is preliminary data.</text>
</comment>
<accession>A0A9W6F9X3</accession>
<keyword evidence="5" id="KW-1185">Reference proteome</keyword>
<dbReference type="PANTHER" id="PTHR13037">
    <property type="entry name" value="FORMIN"/>
    <property type="match status" value="1"/>
</dbReference>
<sequence length="495" mass="52386">MARFDVSSSCLVSPAATVRATLNGVPTAVAPSFYHPKTGPDGATLLRVTQLGLNTMNADGVEMCIVLKTNSRRQGCTNMRQLCPSTGGFCQAAFFDTACNCCPVPPANPPPPSPRPPSPPPSPRPPSPPPSPRPPSPPSPSPPSPSPPSPSPPSPSPPSPSPPSPSPPLPPPLPSIVPSFCSGDVCLNVGRPRNINSTSAYFDAASCVRVQANMSASLNAAIARVGLPMNDSFKVASERCSRDGMTSSVCAKFLVQDTPEERVLLTRFQVAAQALAPSFLAAAADNCDDGVEGKPLEVWSDNSFCVPLTGFGSCTITRIPAPARPPPPSPPTPPPAFPNCSCNTRPGTVPFMVNSEYTVGSRRGSNTEYCFHFYTIPKEQIMPSKCSVPFDAMAKVEWRAKDSMRQYVKGFILYPAVGERSRASAIWDTPGTDVLKATKLNWSPEEVDGGRVCVQIEKPYTMADLCVSTAPGQCNVRIYNSNQACCPIFPATPVA</sequence>
<evidence type="ECO:0000313" key="5">
    <source>
        <dbReference type="Proteomes" id="UP001165080"/>
    </source>
</evidence>
<dbReference type="AlphaFoldDB" id="A0A9W6F9X3"/>
<dbReference type="Proteomes" id="UP001165080">
    <property type="component" value="Unassembled WGS sequence"/>
</dbReference>
<dbReference type="PANTHER" id="PTHR13037:SF24">
    <property type="entry name" value="POLYCOMB PROTEIN PCL-RELATED"/>
    <property type="match status" value="1"/>
</dbReference>
<name>A0A9W6F9X3_9CHLO</name>
<dbReference type="EMBL" id="BRXU01000041">
    <property type="protein sequence ID" value="GLC61066.1"/>
    <property type="molecule type" value="Genomic_DNA"/>
</dbReference>
<dbReference type="Pfam" id="PF12499">
    <property type="entry name" value="DUF3707"/>
    <property type="match status" value="2"/>
</dbReference>
<evidence type="ECO:0000313" key="4">
    <source>
        <dbReference type="EMBL" id="GLC61066.1"/>
    </source>
</evidence>
<dbReference type="PRINTS" id="PR01217">
    <property type="entry name" value="PRICHEXTENSN"/>
</dbReference>
<feature type="domain" description="Pherophorin" evidence="3">
    <location>
        <begin position="337"/>
        <end position="487"/>
    </location>
</feature>
<reference evidence="4 5" key="1">
    <citation type="journal article" date="2023" name="Commun. Biol.">
        <title>Reorganization of the ancestral sex-determining regions during the evolution of trioecy in Pleodorina starrii.</title>
        <authorList>
            <person name="Takahashi K."/>
            <person name="Suzuki S."/>
            <person name="Kawai-Toyooka H."/>
            <person name="Yamamoto K."/>
            <person name="Hamaji T."/>
            <person name="Ootsuki R."/>
            <person name="Yamaguchi H."/>
            <person name="Kawachi M."/>
            <person name="Higashiyama T."/>
            <person name="Nozaki H."/>
        </authorList>
    </citation>
    <scope>NUCLEOTIDE SEQUENCE [LARGE SCALE GENOMIC DNA]</scope>
    <source>
        <strain evidence="4 5">NIES-4479</strain>
    </source>
</reference>
<organism evidence="4 5">
    <name type="scientific">Pleodorina starrii</name>
    <dbReference type="NCBI Taxonomy" id="330485"/>
    <lineage>
        <taxon>Eukaryota</taxon>
        <taxon>Viridiplantae</taxon>
        <taxon>Chlorophyta</taxon>
        <taxon>core chlorophytes</taxon>
        <taxon>Chlorophyceae</taxon>
        <taxon>CS clade</taxon>
        <taxon>Chlamydomonadales</taxon>
        <taxon>Volvocaceae</taxon>
        <taxon>Pleodorina</taxon>
    </lineage>
</organism>